<dbReference type="RefSeq" id="WP_116172766.1">
    <property type="nucleotide sequence ID" value="NZ_CP144375.1"/>
</dbReference>
<keyword evidence="1" id="KW-0472">Membrane</keyword>
<accession>A0A3E0IB41</accession>
<evidence type="ECO:0000256" key="1">
    <source>
        <dbReference type="SAM" id="Phobius"/>
    </source>
</evidence>
<feature type="transmembrane region" description="Helical" evidence="1">
    <location>
        <begin position="16"/>
        <end position="38"/>
    </location>
</feature>
<protein>
    <recommendedName>
        <fullName evidence="4">PH (Pleckstrin Homology) domain-containing protein</fullName>
    </recommendedName>
</protein>
<evidence type="ECO:0008006" key="4">
    <source>
        <dbReference type="Google" id="ProtNLM"/>
    </source>
</evidence>
<name>A0A3E0IB41_9PSEU</name>
<dbReference type="OrthoDB" id="9840742at2"/>
<sequence length="139" mass="15429">MPEPLVIPCSPTNPRVLSVIVLMGLLSLGTLIAGFTTIGTFGPAQIAVWLLIVVGFALLPLLYLRRNRLVLDDRELRVHVMIGPTSRVERGRIKLITMPRRGTHFVADADGRKLTAFRDLWSYRQLEALATELGADLVE</sequence>
<organism evidence="2 3">
    <name type="scientific">Kutzneria buriramensis</name>
    <dbReference type="NCBI Taxonomy" id="1045776"/>
    <lineage>
        <taxon>Bacteria</taxon>
        <taxon>Bacillati</taxon>
        <taxon>Actinomycetota</taxon>
        <taxon>Actinomycetes</taxon>
        <taxon>Pseudonocardiales</taxon>
        <taxon>Pseudonocardiaceae</taxon>
        <taxon>Kutzneria</taxon>
    </lineage>
</organism>
<proteinExistence type="predicted"/>
<evidence type="ECO:0000313" key="2">
    <source>
        <dbReference type="EMBL" id="REH55948.1"/>
    </source>
</evidence>
<evidence type="ECO:0000313" key="3">
    <source>
        <dbReference type="Proteomes" id="UP000256269"/>
    </source>
</evidence>
<reference evidence="2 3" key="1">
    <citation type="submission" date="2018-08" db="EMBL/GenBank/DDBJ databases">
        <title>Genomic Encyclopedia of Archaeal and Bacterial Type Strains, Phase II (KMG-II): from individual species to whole genera.</title>
        <authorList>
            <person name="Goeker M."/>
        </authorList>
    </citation>
    <scope>NUCLEOTIDE SEQUENCE [LARGE SCALE GENOMIC DNA]</scope>
    <source>
        <strain evidence="2 3">DSM 45791</strain>
    </source>
</reference>
<dbReference type="Proteomes" id="UP000256269">
    <property type="component" value="Unassembled WGS sequence"/>
</dbReference>
<keyword evidence="3" id="KW-1185">Reference proteome</keyword>
<feature type="transmembrane region" description="Helical" evidence="1">
    <location>
        <begin position="44"/>
        <end position="64"/>
    </location>
</feature>
<dbReference type="AlphaFoldDB" id="A0A3E0IB41"/>
<dbReference type="EMBL" id="QUNO01000001">
    <property type="protein sequence ID" value="REH55948.1"/>
    <property type="molecule type" value="Genomic_DNA"/>
</dbReference>
<gene>
    <name evidence="2" type="ORF">BCF44_101976</name>
</gene>
<keyword evidence="1" id="KW-0812">Transmembrane</keyword>
<keyword evidence="1" id="KW-1133">Transmembrane helix</keyword>
<comment type="caution">
    <text evidence="2">The sequence shown here is derived from an EMBL/GenBank/DDBJ whole genome shotgun (WGS) entry which is preliminary data.</text>
</comment>